<keyword evidence="1" id="KW-0805">Transcription regulation</keyword>
<keyword evidence="3" id="KW-0804">Transcription</keyword>
<protein>
    <submittedName>
        <fullName evidence="5">Helix-turn-helix domain-containing protein</fullName>
    </submittedName>
</protein>
<evidence type="ECO:0000256" key="2">
    <source>
        <dbReference type="ARBA" id="ARBA00023125"/>
    </source>
</evidence>
<dbReference type="InterPro" id="IPR018060">
    <property type="entry name" value="HTH_AraC"/>
</dbReference>
<dbReference type="PANTHER" id="PTHR43280">
    <property type="entry name" value="ARAC-FAMILY TRANSCRIPTIONAL REGULATOR"/>
    <property type="match status" value="1"/>
</dbReference>
<keyword evidence="6" id="KW-1185">Reference proteome</keyword>
<dbReference type="AlphaFoldDB" id="A0A6N8HFW8"/>
<proteinExistence type="predicted"/>
<accession>A0A6N8HFW8</accession>
<evidence type="ECO:0000313" key="6">
    <source>
        <dbReference type="Proteomes" id="UP000433945"/>
    </source>
</evidence>
<comment type="caution">
    <text evidence="5">The sequence shown here is derived from an EMBL/GenBank/DDBJ whole genome shotgun (WGS) entry which is preliminary data.</text>
</comment>
<evidence type="ECO:0000259" key="4">
    <source>
        <dbReference type="PROSITE" id="PS01124"/>
    </source>
</evidence>
<dbReference type="Gene3D" id="1.10.10.60">
    <property type="entry name" value="Homeodomain-like"/>
    <property type="match status" value="1"/>
</dbReference>
<reference evidence="5 6" key="1">
    <citation type="submission" date="2019-12" db="EMBL/GenBank/DDBJ databases">
        <authorList>
            <person name="Sun J.-Q."/>
        </authorList>
    </citation>
    <scope>NUCLEOTIDE SEQUENCE [LARGE SCALE GENOMIC DNA]</scope>
    <source>
        <strain evidence="5 6">JCM 17928</strain>
    </source>
</reference>
<dbReference type="Pfam" id="PF12833">
    <property type="entry name" value="HTH_18"/>
    <property type="match status" value="1"/>
</dbReference>
<name>A0A6N8HFW8_9FLAO</name>
<gene>
    <name evidence="5" type="ORF">GN157_12825</name>
</gene>
<organism evidence="5 6">
    <name type="scientific">Flavobacterium rakeshii</name>
    <dbReference type="NCBI Taxonomy" id="1038845"/>
    <lineage>
        <taxon>Bacteria</taxon>
        <taxon>Pseudomonadati</taxon>
        <taxon>Bacteroidota</taxon>
        <taxon>Flavobacteriia</taxon>
        <taxon>Flavobacteriales</taxon>
        <taxon>Flavobacteriaceae</taxon>
        <taxon>Flavobacterium</taxon>
    </lineage>
</organism>
<feature type="domain" description="HTH araC/xylS-type" evidence="4">
    <location>
        <begin position="157"/>
        <end position="255"/>
    </location>
</feature>
<dbReference type="GO" id="GO:0043565">
    <property type="term" value="F:sequence-specific DNA binding"/>
    <property type="evidence" value="ECO:0007669"/>
    <property type="project" value="InterPro"/>
</dbReference>
<evidence type="ECO:0000313" key="5">
    <source>
        <dbReference type="EMBL" id="MUV04593.1"/>
    </source>
</evidence>
<keyword evidence="2" id="KW-0238">DNA-binding</keyword>
<dbReference type="Proteomes" id="UP000433945">
    <property type="component" value="Unassembled WGS sequence"/>
</dbReference>
<dbReference type="PROSITE" id="PS01124">
    <property type="entry name" value="HTH_ARAC_FAMILY_2"/>
    <property type="match status" value="1"/>
</dbReference>
<dbReference type="PANTHER" id="PTHR43280:SF32">
    <property type="entry name" value="TRANSCRIPTIONAL REGULATORY PROTEIN"/>
    <property type="match status" value="1"/>
</dbReference>
<sequence>MRLSLSDQKFIIRTFSCGKQCMRIWMENRNLFHTIVYVRKGSLYLKGEGQEWGVQQAKLVFIPIGSNMSLYTDNDNNVQGIYFGFPFGTAALDHLKSFETELAPGEQGMLQYYIDLNELQSTSVPSLFLYCCFLLLQYSISEAENKIGGKEPESVPLRFKKLVESHYREQHKVRFYADHLFISTGHLRKIIRAAYGMTPKNLLLQQLYSEAARLLTETTLPVKVIASELGFFEPSLFSVGFKIHTGLSPSQYRKHYNKLSDNDTEISP</sequence>
<evidence type="ECO:0000256" key="3">
    <source>
        <dbReference type="ARBA" id="ARBA00023163"/>
    </source>
</evidence>
<dbReference type="OrthoDB" id="2611870at2"/>
<dbReference type="SMART" id="SM00342">
    <property type="entry name" value="HTH_ARAC"/>
    <property type="match status" value="1"/>
</dbReference>
<dbReference type="SUPFAM" id="SSF46689">
    <property type="entry name" value="Homeodomain-like"/>
    <property type="match status" value="1"/>
</dbReference>
<evidence type="ECO:0000256" key="1">
    <source>
        <dbReference type="ARBA" id="ARBA00023015"/>
    </source>
</evidence>
<dbReference type="GO" id="GO:0003700">
    <property type="term" value="F:DNA-binding transcription factor activity"/>
    <property type="evidence" value="ECO:0007669"/>
    <property type="project" value="InterPro"/>
</dbReference>
<dbReference type="InterPro" id="IPR009057">
    <property type="entry name" value="Homeodomain-like_sf"/>
</dbReference>
<dbReference type="EMBL" id="WOWP01000053">
    <property type="protein sequence ID" value="MUV04593.1"/>
    <property type="molecule type" value="Genomic_DNA"/>
</dbReference>